<feature type="signal peptide" evidence="9">
    <location>
        <begin position="1"/>
        <end position="19"/>
    </location>
</feature>
<dbReference type="InterPro" id="IPR013780">
    <property type="entry name" value="Glyco_hydro_b"/>
</dbReference>
<evidence type="ECO:0000256" key="4">
    <source>
        <dbReference type="ARBA" id="ARBA00022729"/>
    </source>
</evidence>
<feature type="domain" description="Glycoside hydrolase family 29 N-terminal" evidence="10">
    <location>
        <begin position="18"/>
        <end position="364"/>
    </location>
</feature>
<evidence type="ECO:0000256" key="9">
    <source>
        <dbReference type="SAM" id="SignalP"/>
    </source>
</evidence>
<dbReference type="InterPro" id="IPR057739">
    <property type="entry name" value="Glyco_hydro_29_N"/>
</dbReference>
<dbReference type="InterPro" id="IPR016286">
    <property type="entry name" value="FUC_metazoa-typ"/>
</dbReference>
<evidence type="ECO:0000256" key="5">
    <source>
        <dbReference type="ARBA" id="ARBA00022801"/>
    </source>
</evidence>
<dbReference type="InterPro" id="IPR017853">
    <property type="entry name" value="GH"/>
</dbReference>
<keyword evidence="13" id="KW-1185">Reference proteome</keyword>
<accession>A0A916YQ46</accession>
<name>A0A916YQ46_9BACT</name>
<dbReference type="Gene3D" id="3.20.20.80">
    <property type="entry name" value="Glycosidases"/>
    <property type="match status" value="1"/>
</dbReference>
<dbReference type="GO" id="GO:0004560">
    <property type="term" value="F:alpha-L-fucosidase activity"/>
    <property type="evidence" value="ECO:0007669"/>
    <property type="project" value="InterPro"/>
</dbReference>
<dbReference type="PIRSF" id="PIRSF001092">
    <property type="entry name" value="Alpha-L-fucosidase"/>
    <property type="match status" value="1"/>
</dbReference>
<comment type="similarity">
    <text evidence="2">Belongs to the glycosyl hydrolase 29 family.</text>
</comment>
<dbReference type="Gene3D" id="2.60.40.1180">
    <property type="entry name" value="Golgi alpha-mannosidase II"/>
    <property type="match status" value="1"/>
</dbReference>
<evidence type="ECO:0000313" key="13">
    <source>
        <dbReference type="Proteomes" id="UP000609064"/>
    </source>
</evidence>
<dbReference type="EC" id="3.2.1.51" evidence="3"/>
<protein>
    <recommendedName>
        <fullName evidence="3">alpha-L-fucosidase</fullName>
        <ecNumber evidence="3">3.2.1.51</ecNumber>
    </recommendedName>
</protein>
<comment type="caution">
    <text evidence="12">The sequence shown here is derived from an EMBL/GenBank/DDBJ whole genome shotgun (WGS) entry which is preliminary data.</text>
</comment>
<evidence type="ECO:0000259" key="10">
    <source>
        <dbReference type="Pfam" id="PF01120"/>
    </source>
</evidence>
<dbReference type="PANTHER" id="PTHR10030:SF37">
    <property type="entry name" value="ALPHA-L-FUCOSIDASE-RELATED"/>
    <property type="match status" value="1"/>
</dbReference>
<dbReference type="InterPro" id="IPR000933">
    <property type="entry name" value="Glyco_hydro_29"/>
</dbReference>
<feature type="chain" id="PRO_5037409971" description="alpha-L-fucosidase" evidence="9">
    <location>
        <begin position="20"/>
        <end position="459"/>
    </location>
</feature>
<evidence type="ECO:0000256" key="3">
    <source>
        <dbReference type="ARBA" id="ARBA00012662"/>
    </source>
</evidence>
<dbReference type="Pfam" id="PF01120">
    <property type="entry name" value="Alpha_L_fucos"/>
    <property type="match status" value="1"/>
</dbReference>
<dbReference type="GO" id="GO:0005764">
    <property type="term" value="C:lysosome"/>
    <property type="evidence" value="ECO:0007669"/>
    <property type="project" value="TreeGrafter"/>
</dbReference>
<evidence type="ECO:0000256" key="2">
    <source>
        <dbReference type="ARBA" id="ARBA00007951"/>
    </source>
</evidence>
<keyword evidence="5" id="KW-0378">Hydrolase</keyword>
<dbReference type="AlphaFoldDB" id="A0A916YQ46"/>
<evidence type="ECO:0000259" key="11">
    <source>
        <dbReference type="Pfam" id="PF16757"/>
    </source>
</evidence>
<dbReference type="PANTHER" id="PTHR10030">
    <property type="entry name" value="ALPHA-L-FUCOSIDASE"/>
    <property type="match status" value="1"/>
</dbReference>
<evidence type="ECO:0000256" key="6">
    <source>
        <dbReference type="ARBA" id="ARBA00023295"/>
    </source>
</evidence>
<evidence type="ECO:0000256" key="7">
    <source>
        <dbReference type="PIRSR" id="PIRSR001092-1"/>
    </source>
</evidence>
<feature type="region of interest" description="Disordered" evidence="8">
    <location>
        <begin position="268"/>
        <end position="287"/>
    </location>
</feature>
<organism evidence="12 13">
    <name type="scientific">Emticicia aquatilis</name>
    <dbReference type="NCBI Taxonomy" id="1537369"/>
    <lineage>
        <taxon>Bacteria</taxon>
        <taxon>Pseudomonadati</taxon>
        <taxon>Bacteroidota</taxon>
        <taxon>Cytophagia</taxon>
        <taxon>Cytophagales</taxon>
        <taxon>Leadbetterellaceae</taxon>
        <taxon>Emticicia</taxon>
    </lineage>
</organism>
<dbReference type="Pfam" id="PF16757">
    <property type="entry name" value="Fucosidase_C"/>
    <property type="match status" value="1"/>
</dbReference>
<dbReference type="EMBL" id="BMKK01000003">
    <property type="protein sequence ID" value="GGD55377.1"/>
    <property type="molecule type" value="Genomic_DNA"/>
</dbReference>
<dbReference type="InterPro" id="IPR031919">
    <property type="entry name" value="Fucosidase_C"/>
</dbReference>
<evidence type="ECO:0000313" key="12">
    <source>
        <dbReference type="EMBL" id="GGD55377.1"/>
    </source>
</evidence>
<proteinExistence type="inferred from homology"/>
<evidence type="ECO:0000256" key="1">
    <source>
        <dbReference type="ARBA" id="ARBA00004071"/>
    </source>
</evidence>
<comment type="function">
    <text evidence="1">Alpha-L-fucosidase is responsible for hydrolyzing the alpha-1,6-linked fucose joined to the reducing-end N-acetylglucosamine of the carbohydrate moieties of glycoproteins.</text>
</comment>
<evidence type="ECO:0000256" key="8">
    <source>
        <dbReference type="SAM" id="MobiDB-lite"/>
    </source>
</evidence>
<dbReference type="GO" id="GO:0016139">
    <property type="term" value="P:glycoside catabolic process"/>
    <property type="evidence" value="ECO:0007669"/>
    <property type="project" value="TreeGrafter"/>
</dbReference>
<keyword evidence="4 9" id="KW-0732">Signal</keyword>
<feature type="domain" description="Alpha-L-fucosidase C-terminal" evidence="11">
    <location>
        <begin position="382"/>
        <end position="456"/>
    </location>
</feature>
<sequence>MKKHLILTAFLFSSIFCQAQYQPNWQSLDQRPTPTWFEDAKFGIFIHWGLYSVPAWATKSNADGFGSGYAEWYWQRLFAPNLKIHPEFTAFHKKNYGDKSYQDFVQGFKAELFQPDDWATIFEQAGAKYVVLTSKHHEGFTLWPSKESWNWNAVDVGPHRDLAGDLMKSVRAKNLKMGYYYSLYEWFNPTYKSDVHQYVNERMLPQMKDLVTRYQPDILWTDGEWDHPAKTWKSEEFLAWLFNNPTVKDNIVVNDRWGNDTKSKHGSFATSEYGHGGTDNTETTGGFQRPWEECRGMGESFGYNRNENLDSYQTGESLVHQLIDIVAKGGNLLLNIGPAADGTIPVIMQERLHEIGSWLKVNGNAIYGSRKWAKAPAYTKESTLYFTQKGKNLYAISRKWEEVITVQNVAKPSKVSLLGYKGEVKFSYKNGTLIIMTPPVNPSNIPCQYAWTFEIENAL</sequence>
<dbReference type="SMART" id="SM00812">
    <property type="entry name" value="Alpha_L_fucos"/>
    <property type="match status" value="1"/>
</dbReference>
<reference evidence="12" key="1">
    <citation type="journal article" date="2014" name="Int. J. Syst. Evol. Microbiol.">
        <title>Complete genome sequence of Corynebacterium casei LMG S-19264T (=DSM 44701T), isolated from a smear-ripened cheese.</title>
        <authorList>
            <consortium name="US DOE Joint Genome Institute (JGI-PGF)"/>
            <person name="Walter F."/>
            <person name="Albersmeier A."/>
            <person name="Kalinowski J."/>
            <person name="Ruckert C."/>
        </authorList>
    </citation>
    <scope>NUCLEOTIDE SEQUENCE</scope>
    <source>
        <strain evidence="12">CGMCC 1.15958</strain>
    </source>
</reference>
<dbReference type="PRINTS" id="PR00741">
    <property type="entry name" value="GLHYDRLASE29"/>
</dbReference>
<feature type="site" description="May be important for catalysis" evidence="7">
    <location>
        <position position="294"/>
    </location>
</feature>
<gene>
    <name evidence="12" type="ORF">GCM10011514_19420</name>
</gene>
<keyword evidence="6" id="KW-0326">Glycosidase</keyword>
<reference evidence="12" key="2">
    <citation type="submission" date="2020-09" db="EMBL/GenBank/DDBJ databases">
        <authorList>
            <person name="Sun Q."/>
            <person name="Zhou Y."/>
        </authorList>
    </citation>
    <scope>NUCLEOTIDE SEQUENCE</scope>
    <source>
        <strain evidence="12">CGMCC 1.15958</strain>
    </source>
</reference>
<dbReference type="RefSeq" id="WP_188765866.1">
    <property type="nucleotide sequence ID" value="NZ_BMKK01000003.1"/>
</dbReference>
<dbReference type="SUPFAM" id="SSF51445">
    <property type="entry name" value="(Trans)glycosidases"/>
    <property type="match status" value="1"/>
</dbReference>
<dbReference type="Proteomes" id="UP000609064">
    <property type="component" value="Unassembled WGS sequence"/>
</dbReference>
<dbReference type="GO" id="GO:0006004">
    <property type="term" value="P:fucose metabolic process"/>
    <property type="evidence" value="ECO:0007669"/>
    <property type="project" value="InterPro"/>
</dbReference>